<evidence type="ECO:0000313" key="1">
    <source>
        <dbReference type="EMBL" id="MER7374538.1"/>
    </source>
</evidence>
<comment type="caution">
    <text evidence="1">The sequence shown here is derived from an EMBL/GenBank/DDBJ whole genome shotgun (WGS) entry which is preliminary data.</text>
</comment>
<gene>
    <name evidence="1" type="ORF">ABT384_18045</name>
</gene>
<proteinExistence type="predicted"/>
<protein>
    <submittedName>
        <fullName evidence="1">Uncharacterized protein</fullName>
    </submittedName>
</protein>
<keyword evidence="2" id="KW-1185">Reference proteome</keyword>
<dbReference type="RefSeq" id="WP_190071428.1">
    <property type="nucleotide sequence ID" value="NZ_BNBM01000007.1"/>
</dbReference>
<evidence type="ECO:0000313" key="2">
    <source>
        <dbReference type="Proteomes" id="UP001486207"/>
    </source>
</evidence>
<name>A0ABV1XST4_9ACTN</name>
<accession>A0ABV1XST4</accession>
<organism evidence="1 2">
    <name type="scientific">Streptomyces lanatus</name>
    <dbReference type="NCBI Taxonomy" id="66900"/>
    <lineage>
        <taxon>Bacteria</taxon>
        <taxon>Bacillati</taxon>
        <taxon>Actinomycetota</taxon>
        <taxon>Actinomycetes</taxon>
        <taxon>Kitasatosporales</taxon>
        <taxon>Streptomycetaceae</taxon>
        <taxon>Streptomyces</taxon>
    </lineage>
</organism>
<dbReference type="Proteomes" id="UP001486207">
    <property type="component" value="Unassembled WGS sequence"/>
</dbReference>
<sequence length="52" mass="5901">MMGVAYQALGISKYIPEDRPCERQYVSYSGTDEVQHKIKQTRRKALRRAGGG</sequence>
<reference evidence="1 2" key="1">
    <citation type="submission" date="2024-06" db="EMBL/GenBank/DDBJ databases">
        <title>The Natural Products Discovery Center: Release of the First 8490 Sequenced Strains for Exploring Actinobacteria Biosynthetic Diversity.</title>
        <authorList>
            <person name="Kalkreuter E."/>
            <person name="Kautsar S.A."/>
            <person name="Yang D."/>
            <person name="Bader C.D."/>
            <person name="Teijaro C.N."/>
            <person name="Fluegel L."/>
            <person name="Davis C.M."/>
            <person name="Simpson J.R."/>
            <person name="Lauterbach L."/>
            <person name="Steele A.D."/>
            <person name="Gui C."/>
            <person name="Meng S."/>
            <person name="Li G."/>
            <person name="Viehrig K."/>
            <person name="Ye F."/>
            <person name="Su P."/>
            <person name="Kiefer A.F."/>
            <person name="Nichols A."/>
            <person name="Cepeda A.J."/>
            <person name="Yan W."/>
            <person name="Fan B."/>
            <person name="Jiang Y."/>
            <person name="Adhikari A."/>
            <person name="Zheng C.-J."/>
            <person name="Schuster L."/>
            <person name="Cowan T.M."/>
            <person name="Smanski M.J."/>
            <person name="Chevrette M.G."/>
            <person name="De Carvalho L.P.S."/>
            <person name="Shen B."/>
        </authorList>
    </citation>
    <scope>NUCLEOTIDE SEQUENCE [LARGE SCALE GENOMIC DNA]</scope>
    <source>
        <strain evidence="1 2">NPDC000155</strain>
    </source>
</reference>
<dbReference type="EMBL" id="JBEPFB010000007">
    <property type="protein sequence ID" value="MER7374538.1"/>
    <property type="molecule type" value="Genomic_DNA"/>
</dbReference>